<dbReference type="CDD" id="cd02619">
    <property type="entry name" value="Peptidase_C1"/>
    <property type="match status" value="1"/>
</dbReference>
<dbReference type="PROSITE" id="PS00639">
    <property type="entry name" value="THIOL_PROTEASE_HIS"/>
    <property type="match status" value="1"/>
</dbReference>
<evidence type="ECO:0000313" key="3">
    <source>
        <dbReference type="Proteomes" id="UP001056937"/>
    </source>
</evidence>
<name>A0ABY4X9R3_9SPHN</name>
<dbReference type="InterPro" id="IPR038765">
    <property type="entry name" value="Papain-like_cys_pep_sf"/>
</dbReference>
<dbReference type="SMART" id="SM00645">
    <property type="entry name" value="Pept_C1"/>
    <property type="match status" value="1"/>
</dbReference>
<feature type="domain" description="Peptidase C1A papain C-terminal" evidence="1">
    <location>
        <begin position="2"/>
        <end position="207"/>
    </location>
</feature>
<dbReference type="Proteomes" id="UP001056937">
    <property type="component" value="Chromosome 1"/>
</dbReference>
<evidence type="ECO:0000259" key="1">
    <source>
        <dbReference type="SMART" id="SM00645"/>
    </source>
</evidence>
<reference evidence="2" key="1">
    <citation type="journal article" date="2022" name="Toxins">
        <title>Genomic Analysis of Sphingopyxis sp. USTB-05 for Biodegrading Cyanobacterial Hepatotoxins.</title>
        <authorList>
            <person name="Liu C."/>
            <person name="Xu Q."/>
            <person name="Zhao Z."/>
            <person name="Zhang H."/>
            <person name="Liu X."/>
            <person name="Yin C."/>
            <person name="Liu Y."/>
            <person name="Yan H."/>
        </authorList>
    </citation>
    <scope>NUCLEOTIDE SEQUENCE</scope>
    <source>
        <strain evidence="2">NBD5</strain>
    </source>
</reference>
<accession>A0ABY4X9R3</accession>
<dbReference type="InterPro" id="IPR025660">
    <property type="entry name" value="Pept_his_AS"/>
</dbReference>
<protein>
    <submittedName>
        <fullName evidence="2">C1 family peptidase</fullName>
    </submittedName>
</protein>
<proteinExistence type="predicted"/>
<gene>
    <name evidence="2" type="ORF">LHA26_03525</name>
</gene>
<organism evidence="2 3">
    <name type="scientific">Sphingomonas morindae</name>
    <dbReference type="NCBI Taxonomy" id="1541170"/>
    <lineage>
        <taxon>Bacteria</taxon>
        <taxon>Pseudomonadati</taxon>
        <taxon>Pseudomonadota</taxon>
        <taxon>Alphaproteobacteria</taxon>
        <taxon>Sphingomonadales</taxon>
        <taxon>Sphingomonadaceae</taxon>
        <taxon>Sphingomonas</taxon>
    </lineage>
</organism>
<dbReference type="RefSeq" id="WP_252167373.1">
    <property type="nucleotide sequence ID" value="NZ_CP084930.1"/>
</dbReference>
<dbReference type="Gene3D" id="3.90.70.10">
    <property type="entry name" value="Cysteine proteinases"/>
    <property type="match status" value="1"/>
</dbReference>
<dbReference type="Pfam" id="PF00112">
    <property type="entry name" value="Peptidase_C1"/>
    <property type="match status" value="1"/>
</dbReference>
<dbReference type="InterPro" id="IPR000668">
    <property type="entry name" value="Peptidase_C1A_C"/>
</dbReference>
<evidence type="ECO:0000313" key="2">
    <source>
        <dbReference type="EMBL" id="USI73564.1"/>
    </source>
</evidence>
<sequence>MIQPARDLRPNMLEVRCQGSRPTCLAFATSAANENLACVGEYLSVEYLYYHAVARTQGANPHAGTTMEAAAAALLDNGQPAESHWPYLDVISTPWAPPIGVSPIHRGTLAVGKLSFAEIADELDGARPVVLGMLITDRFYLPDSEGRVLPDAGDTVRGGHAVLAVGHGADATAQYLLVRNSWGPAWGLNGHAWLRQDYVDTYLHQTVKIAKG</sequence>
<dbReference type="SUPFAM" id="SSF54001">
    <property type="entry name" value="Cysteine proteinases"/>
    <property type="match status" value="1"/>
</dbReference>
<dbReference type="EMBL" id="CP084930">
    <property type="protein sequence ID" value="USI73564.1"/>
    <property type="molecule type" value="Genomic_DNA"/>
</dbReference>
<keyword evidence="3" id="KW-1185">Reference proteome</keyword>